<evidence type="ECO:0000259" key="1">
    <source>
        <dbReference type="PROSITE" id="PS50011"/>
    </source>
</evidence>
<dbReference type="InterPro" id="IPR011009">
    <property type="entry name" value="Kinase-like_dom_sf"/>
</dbReference>
<accession>A0A5N5H0W3</accession>
<dbReference type="PANTHER" id="PTHR27003">
    <property type="entry name" value="OS07G0166700 PROTEIN"/>
    <property type="match status" value="1"/>
</dbReference>
<dbReference type="GO" id="GO:0005886">
    <property type="term" value="C:plasma membrane"/>
    <property type="evidence" value="ECO:0007669"/>
    <property type="project" value="TreeGrafter"/>
</dbReference>
<proteinExistence type="predicted"/>
<keyword evidence="2" id="KW-0418">Kinase</keyword>
<protein>
    <submittedName>
        <fullName evidence="2">Receptor-like protein kinase FERONIA</fullName>
    </submittedName>
</protein>
<dbReference type="GO" id="GO:0009506">
    <property type="term" value="C:plasmodesma"/>
    <property type="evidence" value="ECO:0007669"/>
    <property type="project" value="TreeGrafter"/>
</dbReference>
<reference evidence="2 3" key="1">
    <citation type="submission" date="2019-09" db="EMBL/GenBank/DDBJ databases">
        <authorList>
            <person name="Ou C."/>
        </authorList>
    </citation>
    <scope>NUCLEOTIDE SEQUENCE [LARGE SCALE GENOMIC DNA]</scope>
    <source>
        <strain evidence="2">S2</strain>
        <tissue evidence="2">Leaf</tissue>
    </source>
</reference>
<dbReference type="SUPFAM" id="SSF56112">
    <property type="entry name" value="Protein kinase-like (PK-like)"/>
    <property type="match status" value="1"/>
</dbReference>
<feature type="domain" description="Protein kinase" evidence="1">
    <location>
        <begin position="1"/>
        <end position="147"/>
    </location>
</feature>
<dbReference type="InterPro" id="IPR008271">
    <property type="entry name" value="Ser/Thr_kinase_AS"/>
</dbReference>
<dbReference type="AlphaFoldDB" id="A0A5N5H0W3"/>
<sequence>MESNMVVKSSIIHSGAKGFIIHRDVKSSNMLLDEKMVAKALDFGLSKMVMTNMSKTHISTMVKGSFGYWPALLQTVETRQTNLAEWAKSCHEDGTLDQIIDPNVKGKIEVECLNKFVEIAISCLHDKGIERPSMNDVVRELDLHYSFIKRPLEARVKMGLPLSMIATTKPVVPTKVVLPMKPNNIYL</sequence>
<keyword evidence="3" id="KW-1185">Reference proteome</keyword>
<organism evidence="2 3">
    <name type="scientific">Pyrus ussuriensis x Pyrus communis</name>
    <dbReference type="NCBI Taxonomy" id="2448454"/>
    <lineage>
        <taxon>Eukaryota</taxon>
        <taxon>Viridiplantae</taxon>
        <taxon>Streptophyta</taxon>
        <taxon>Embryophyta</taxon>
        <taxon>Tracheophyta</taxon>
        <taxon>Spermatophyta</taxon>
        <taxon>Magnoliopsida</taxon>
        <taxon>eudicotyledons</taxon>
        <taxon>Gunneridae</taxon>
        <taxon>Pentapetalae</taxon>
        <taxon>rosids</taxon>
        <taxon>fabids</taxon>
        <taxon>Rosales</taxon>
        <taxon>Rosaceae</taxon>
        <taxon>Amygdaloideae</taxon>
        <taxon>Maleae</taxon>
        <taxon>Pyrus</taxon>
    </lineage>
</organism>
<dbReference type="Proteomes" id="UP000327157">
    <property type="component" value="Unassembled WGS sequence"/>
</dbReference>
<evidence type="ECO:0000313" key="2">
    <source>
        <dbReference type="EMBL" id="KAB2621238.1"/>
    </source>
</evidence>
<dbReference type="InterPro" id="IPR045272">
    <property type="entry name" value="ANXUR1/2-like"/>
</dbReference>
<keyword evidence="2" id="KW-0808">Transferase</keyword>
<dbReference type="PROSITE" id="PS00108">
    <property type="entry name" value="PROTEIN_KINASE_ST"/>
    <property type="match status" value="1"/>
</dbReference>
<dbReference type="EMBL" id="SMOL01000234">
    <property type="protein sequence ID" value="KAB2621238.1"/>
    <property type="molecule type" value="Genomic_DNA"/>
</dbReference>
<name>A0A5N5H0W3_9ROSA</name>
<reference evidence="2 3" key="2">
    <citation type="submission" date="2019-11" db="EMBL/GenBank/DDBJ databases">
        <title>A de novo genome assembly of a pear dwarfing rootstock.</title>
        <authorList>
            <person name="Wang F."/>
            <person name="Wang J."/>
            <person name="Li S."/>
            <person name="Zhang Y."/>
            <person name="Fang M."/>
            <person name="Ma L."/>
            <person name="Zhao Y."/>
            <person name="Jiang S."/>
        </authorList>
    </citation>
    <scope>NUCLEOTIDE SEQUENCE [LARGE SCALE GENOMIC DNA]</scope>
    <source>
        <strain evidence="2">S2</strain>
        <tissue evidence="2">Leaf</tissue>
    </source>
</reference>
<gene>
    <name evidence="2" type="ORF">D8674_040541</name>
</gene>
<dbReference type="PANTHER" id="PTHR27003:SF434">
    <property type="entry name" value="RECEPTOR-LIKE PROTEIN KINASE FERONIA"/>
    <property type="match status" value="1"/>
</dbReference>
<dbReference type="InterPro" id="IPR000719">
    <property type="entry name" value="Prot_kinase_dom"/>
</dbReference>
<dbReference type="Gene3D" id="1.10.510.10">
    <property type="entry name" value="Transferase(Phosphotransferase) domain 1"/>
    <property type="match status" value="2"/>
</dbReference>
<dbReference type="GO" id="GO:0005524">
    <property type="term" value="F:ATP binding"/>
    <property type="evidence" value="ECO:0007669"/>
    <property type="project" value="InterPro"/>
</dbReference>
<comment type="caution">
    <text evidence="2">The sequence shown here is derived from an EMBL/GenBank/DDBJ whole genome shotgun (WGS) entry which is preliminary data.</text>
</comment>
<keyword evidence="2" id="KW-0675">Receptor</keyword>
<dbReference type="PROSITE" id="PS50011">
    <property type="entry name" value="PROTEIN_KINASE_DOM"/>
    <property type="match status" value="1"/>
</dbReference>
<dbReference type="Pfam" id="PF00069">
    <property type="entry name" value="Pkinase"/>
    <property type="match status" value="1"/>
</dbReference>
<dbReference type="GO" id="GO:0004714">
    <property type="term" value="F:transmembrane receptor protein tyrosine kinase activity"/>
    <property type="evidence" value="ECO:0007669"/>
    <property type="project" value="InterPro"/>
</dbReference>
<dbReference type="OrthoDB" id="1707419at2759"/>
<evidence type="ECO:0000313" key="3">
    <source>
        <dbReference type="Proteomes" id="UP000327157"/>
    </source>
</evidence>